<dbReference type="InterPro" id="IPR011419">
    <property type="entry name" value="ATP12_ATP_synth-F1-assembly"/>
</dbReference>
<dbReference type="AlphaFoldDB" id="A0A2G1MEJ4"/>
<dbReference type="Pfam" id="PF07542">
    <property type="entry name" value="ATP12"/>
    <property type="match status" value="1"/>
</dbReference>
<keyword evidence="2" id="KW-0809">Transit peptide</keyword>
<dbReference type="Gene3D" id="3.30.2180.10">
    <property type="entry name" value="ATP12-like"/>
    <property type="match status" value="1"/>
</dbReference>
<name>A0A2G1MEJ4_9RHOB</name>
<dbReference type="InterPro" id="IPR042272">
    <property type="entry name" value="ATP12_ATP_synth-F1-assembly_N"/>
</dbReference>
<dbReference type="SUPFAM" id="SSF160909">
    <property type="entry name" value="ATP12-like"/>
    <property type="match status" value="1"/>
</dbReference>
<reference evidence="4 5" key="1">
    <citation type="submission" date="2017-08" db="EMBL/GenBank/DDBJ databases">
        <title>Draft Genome Sequence of Loktanella cinnabarina Strain XM1, Isolated from Coastal Surface Water.</title>
        <authorList>
            <person name="Ma R."/>
            <person name="Wang J."/>
            <person name="Wang Q."/>
            <person name="Ma Z."/>
            <person name="Li J."/>
            <person name="Chen L."/>
        </authorList>
    </citation>
    <scope>NUCLEOTIDE SEQUENCE [LARGE SCALE GENOMIC DNA]</scope>
    <source>
        <strain evidence="4 5">XM1</strain>
    </source>
</reference>
<accession>A0A2G1MEJ4</accession>
<dbReference type="PANTHER" id="PTHR21013">
    <property type="entry name" value="ATP SYNTHASE MITOCHONDRIAL F1 COMPLEX ASSEMBLY FACTOR 2/ATP12 PROTEIN, MITOCHONDRIAL PRECURSOR"/>
    <property type="match status" value="1"/>
</dbReference>
<organism evidence="4 5">
    <name type="scientific">Limimaricola cinnabarinus</name>
    <dbReference type="NCBI Taxonomy" id="1125964"/>
    <lineage>
        <taxon>Bacteria</taxon>
        <taxon>Pseudomonadati</taxon>
        <taxon>Pseudomonadota</taxon>
        <taxon>Alphaproteobacteria</taxon>
        <taxon>Rhodobacterales</taxon>
        <taxon>Paracoccaceae</taxon>
        <taxon>Limimaricola</taxon>
    </lineage>
</organism>
<dbReference type="InterPro" id="IPR023335">
    <property type="entry name" value="ATP12_ortho_dom_sf"/>
</dbReference>
<evidence type="ECO:0000313" key="4">
    <source>
        <dbReference type="EMBL" id="PHP27158.1"/>
    </source>
</evidence>
<dbReference type="Proteomes" id="UP000221860">
    <property type="component" value="Unassembled WGS sequence"/>
</dbReference>
<gene>
    <name evidence="4" type="ORF">CJ301_12595</name>
</gene>
<protein>
    <submittedName>
        <fullName evidence="4">ATPase</fullName>
    </submittedName>
</protein>
<comment type="similarity">
    <text evidence="1">Belongs to the ATP12 family.</text>
</comment>
<keyword evidence="5" id="KW-1185">Reference proteome</keyword>
<dbReference type="RefSeq" id="WP_099277759.1">
    <property type="nucleotide sequence ID" value="NZ_KZ304963.1"/>
</dbReference>
<dbReference type="EMBL" id="NQWH01000018">
    <property type="protein sequence ID" value="PHP27158.1"/>
    <property type="molecule type" value="Genomic_DNA"/>
</dbReference>
<evidence type="ECO:0000256" key="3">
    <source>
        <dbReference type="ARBA" id="ARBA00023186"/>
    </source>
</evidence>
<evidence type="ECO:0000256" key="1">
    <source>
        <dbReference type="ARBA" id="ARBA00008231"/>
    </source>
</evidence>
<dbReference type="OrthoDB" id="9797825at2"/>
<proteinExistence type="inferred from homology"/>
<evidence type="ECO:0000313" key="5">
    <source>
        <dbReference type="Proteomes" id="UP000221860"/>
    </source>
</evidence>
<dbReference type="PANTHER" id="PTHR21013:SF10">
    <property type="entry name" value="ATP SYNTHASE MITOCHONDRIAL F1 COMPLEX ASSEMBLY FACTOR 2"/>
    <property type="match status" value="1"/>
</dbReference>
<dbReference type="GO" id="GO:0043461">
    <property type="term" value="P:proton-transporting ATP synthase complex assembly"/>
    <property type="evidence" value="ECO:0007669"/>
    <property type="project" value="InterPro"/>
</dbReference>
<dbReference type="Gene3D" id="1.10.3580.10">
    <property type="entry name" value="ATP12 ATPase"/>
    <property type="match status" value="1"/>
</dbReference>
<sequence>MSEWKAKRFWKEATFEPAESGWQVLLDGRPVRTPAKAALVLPSERLAQAIAAEWQAQGEKIDPRAMPATRTANSAIDKVAVQHEEVAAMLAAYGGSDMLCYRADGPAELVARQSADWDPLLDWAETRFGARLAVTAGVMPVAQDAAALERLAAPLREMDPFALAAFHDLVALSGSLVLAHAVTEARLDAAEAWRLSRLDEEWQIEQWGEDEEAEALAQVKRTAFHDAARFWTLLG</sequence>
<evidence type="ECO:0000256" key="2">
    <source>
        <dbReference type="ARBA" id="ARBA00022946"/>
    </source>
</evidence>
<comment type="caution">
    <text evidence="4">The sequence shown here is derived from an EMBL/GenBank/DDBJ whole genome shotgun (WGS) entry which is preliminary data.</text>
</comment>
<keyword evidence="3" id="KW-0143">Chaperone</keyword>